<proteinExistence type="inferred from homology"/>
<comment type="similarity">
    <text evidence="2">Belongs to the enoyl-CoA hydratase/isomerase family.</text>
</comment>
<evidence type="ECO:0000313" key="7">
    <source>
        <dbReference type="Proteomes" id="UP000054279"/>
    </source>
</evidence>
<dbReference type="PANTHER" id="PTHR43149">
    <property type="entry name" value="ENOYL-COA HYDRATASE"/>
    <property type="match status" value="1"/>
</dbReference>
<name>A0A0C9UMQ6_SPHS4</name>
<keyword evidence="7" id="KW-1185">Reference proteome</keyword>
<dbReference type="Pfam" id="PF00378">
    <property type="entry name" value="ECH_1"/>
    <property type="match status" value="1"/>
</dbReference>
<keyword evidence="5" id="KW-0413">Isomerase</keyword>
<dbReference type="InterPro" id="IPR045002">
    <property type="entry name" value="Ech1-like"/>
</dbReference>
<gene>
    <name evidence="6" type="ORF">M422DRAFT_38149</name>
</gene>
<dbReference type="CDD" id="cd06558">
    <property type="entry name" value="crotonase-like"/>
    <property type="match status" value="1"/>
</dbReference>
<reference evidence="6 7" key="1">
    <citation type="submission" date="2014-06" db="EMBL/GenBank/DDBJ databases">
        <title>Evolutionary Origins and Diversification of the Mycorrhizal Mutualists.</title>
        <authorList>
            <consortium name="DOE Joint Genome Institute"/>
            <consortium name="Mycorrhizal Genomics Consortium"/>
            <person name="Kohler A."/>
            <person name="Kuo A."/>
            <person name="Nagy L.G."/>
            <person name="Floudas D."/>
            <person name="Copeland A."/>
            <person name="Barry K.W."/>
            <person name="Cichocki N."/>
            <person name="Veneault-Fourrey C."/>
            <person name="LaButti K."/>
            <person name="Lindquist E.A."/>
            <person name="Lipzen A."/>
            <person name="Lundell T."/>
            <person name="Morin E."/>
            <person name="Murat C."/>
            <person name="Riley R."/>
            <person name="Ohm R."/>
            <person name="Sun H."/>
            <person name="Tunlid A."/>
            <person name="Henrissat B."/>
            <person name="Grigoriev I.V."/>
            <person name="Hibbett D.S."/>
            <person name="Martin F."/>
        </authorList>
    </citation>
    <scope>NUCLEOTIDE SEQUENCE [LARGE SCALE GENOMIC DNA]</scope>
    <source>
        <strain evidence="6 7">SS14</strain>
    </source>
</reference>
<dbReference type="FunFam" id="1.10.12.10:FF:000004">
    <property type="entry name" value="Delta3,5-delta2,4-dienoyl-CoA isomerase"/>
    <property type="match status" value="1"/>
</dbReference>
<dbReference type="UniPathway" id="UPA00659"/>
<dbReference type="GO" id="GO:0005739">
    <property type="term" value="C:mitochondrion"/>
    <property type="evidence" value="ECO:0007669"/>
    <property type="project" value="TreeGrafter"/>
</dbReference>
<dbReference type="PANTHER" id="PTHR43149:SF1">
    <property type="entry name" value="DELTA(3,5)-DELTA(2,4)-DIENOYL-COA ISOMERASE, MITOCHONDRIAL"/>
    <property type="match status" value="1"/>
</dbReference>
<accession>A0A0C9UMQ6</accession>
<dbReference type="OrthoDB" id="14970at2759"/>
<dbReference type="Gene3D" id="1.10.12.10">
    <property type="entry name" value="Lyase 2-enoyl-coa Hydratase, Chain A, domain 2"/>
    <property type="match status" value="1"/>
</dbReference>
<evidence type="ECO:0000256" key="2">
    <source>
        <dbReference type="ARBA" id="ARBA00005254"/>
    </source>
</evidence>
<dbReference type="GO" id="GO:0051750">
    <property type="term" value="F:delta(3,5)-delta(2,4)-dienoyl-CoA isomerase activity"/>
    <property type="evidence" value="ECO:0007669"/>
    <property type="project" value="TreeGrafter"/>
</dbReference>
<dbReference type="Proteomes" id="UP000054279">
    <property type="component" value="Unassembled WGS sequence"/>
</dbReference>
<dbReference type="InterPro" id="IPR001753">
    <property type="entry name" value="Enoyl-CoA_hydra/iso"/>
</dbReference>
<evidence type="ECO:0008006" key="8">
    <source>
        <dbReference type="Google" id="ProtNLM"/>
    </source>
</evidence>
<evidence type="ECO:0000256" key="4">
    <source>
        <dbReference type="ARBA" id="ARBA00023098"/>
    </source>
</evidence>
<evidence type="ECO:0000313" key="6">
    <source>
        <dbReference type="EMBL" id="KIJ26565.1"/>
    </source>
</evidence>
<keyword evidence="3" id="KW-0276">Fatty acid metabolism</keyword>
<evidence type="ECO:0000256" key="1">
    <source>
        <dbReference type="ARBA" id="ARBA00005005"/>
    </source>
</evidence>
<dbReference type="InterPro" id="IPR029045">
    <property type="entry name" value="ClpP/crotonase-like_dom_sf"/>
</dbReference>
<dbReference type="AlphaFoldDB" id="A0A0C9UMQ6"/>
<comment type="pathway">
    <text evidence="1">Lipid metabolism; fatty acid beta-oxidation.</text>
</comment>
<evidence type="ECO:0000256" key="3">
    <source>
        <dbReference type="ARBA" id="ARBA00022832"/>
    </source>
</evidence>
<dbReference type="Gene3D" id="3.90.226.10">
    <property type="entry name" value="2-enoyl-CoA Hydratase, Chain A, domain 1"/>
    <property type="match status" value="1"/>
</dbReference>
<organism evidence="6 7">
    <name type="scientific">Sphaerobolus stellatus (strain SS14)</name>
    <dbReference type="NCBI Taxonomy" id="990650"/>
    <lineage>
        <taxon>Eukaryota</taxon>
        <taxon>Fungi</taxon>
        <taxon>Dikarya</taxon>
        <taxon>Basidiomycota</taxon>
        <taxon>Agaricomycotina</taxon>
        <taxon>Agaricomycetes</taxon>
        <taxon>Phallomycetidae</taxon>
        <taxon>Geastrales</taxon>
        <taxon>Sphaerobolaceae</taxon>
        <taxon>Sphaerobolus</taxon>
    </lineage>
</organism>
<dbReference type="HOGENOM" id="CLU_009834_7_0_1"/>
<dbReference type="SUPFAM" id="SSF52096">
    <property type="entry name" value="ClpP/crotonase"/>
    <property type="match status" value="1"/>
</dbReference>
<protein>
    <recommendedName>
        <fullName evidence="8">Enoyl-CoA hydratase</fullName>
    </recommendedName>
</protein>
<dbReference type="EMBL" id="KN837364">
    <property type="protein sequence ID" value="KIJ26565.1"/>
    <property type="molecule type" value="Genomic_DNA"/>
</dbReference>
<keyword evidence="4" id="KW-0443">Lipid metabolism</keyword>
<evidence type="ECO:0000256" key="5">
    <source>
        <dbReference type="ARBA" id="ARBA00023235"/>
    </source>
</evidence>
<dbReference type="InterPro" id="IPR014748">
    <property type="entry name" value="Enoyl-CoA_hydra_C"/>
</dbReference>
<dbReference type="GO" id="GO:0006635">
    <property type="term" value="P:fatty acid beta-oxidation"/>
    <property type="evidence" value="ECO:0007669"/>
    <property type="project" value="UniProtKB-UniPathway"/>
</dbReference>
<sequence>MSTESKLVKVTYPSPGVALVILNRNVTAAMSTLKPSTAATDPARRARELRQHVVEFQSSISAIEEVPQPVIGAVHGYALGLAIDILCACDIRYASTSAIFSIKEIDVGLAADIGTLARIPKITGNQSAIRELALTTRNFGAEEALQWGFVSKVLKGGQEEVIKAALETATIIASKSPVAVVGTKHLLLHARDHSVRENLEYTATWNAANLQTEDMANAIAAFKTKAGPKFKALPKL</sequence>